<evidence type="ECO:0000256" key="7">
    <source>
        <dbReference type="SAM" id="Phobius"/>
    </source>
</evidence>
<gene>
    <name evidence="11" type="primary">LOC115457641</name>
</gene>
<keyword evidence="10" id="KW-1185">Reference proteome</keyword>
<feature type="domain" description="Peptidase M13 N-terminal" evidence="9">
    <location>
        <begin position="82"/>
        <end position="472"/>
    </location>
</feature>
<dbReference type="InterPro" id="IPR042089">
    <property type="entry name" value="Peptidase_M13_dom_2"/>
</dbReference>
<dbReference type="GO" id="GO:0004222">
    <property type="term" value="F:metalloendopeptidase activity"/>
    <property type="evidence" value="ECO:0007669"/>
    <property type="project" value="InterPro"/>
</dbReference>
<dbReference type="Proteomes" id="UP000515156">
    <property type="component" value="Chromosome 14"/>
</dbReference>
<evidence type="ECO:0000313" key="10">
    <source>
        <dbReference type="Proteomes" id="UP000515156"/>
    </source>
</evidence>
<keyword evidence="5" id="KW-0862">Zinc</keyword>
<dbReference type="CDD" id="cd08662">
    <property type="entry name" value="M13"/>
    <property type="match status" value="1"/>
</dbReference>
<keyword evidence="4" id="KW-0378">Hydrolase</keyword>
<evidence type="ECO:0000256" key="6">
    <source>
        <dbReference type="ARBA" id="ARBA00023049"/>
    </source>
</evidence>
<dbReference type="PRINTS" id="PR00786">
    <property type="entry name" value="NEPRILYSIN"/>
</dbReference>
<dbReference type="Gene3D" id="1.10.1380.10">
    <property type="entry name" value="Neutral endopeptidase , domain2"/>
    <property type="match status" value="1"/>
</dbReference>
<evidence type="ECO:0000259" key="9">
    <source>
        <dbReference type="Pfam" id="PF05649"/>
    </source>
</evidence>
<dbReference type="InterPro" id="IPR024079">
    <property type="entry name" value="MetalloPept_cat_dom_sf"/>
</dbReference>
<dbReference type="KEGG" id="muo:115457641"/>
<keyword evidence="7" id="KW-0472">Membrane</keyword>
<dbReference type="RefSeq" id="XP_030043014.1">
    <property type="nucleotide sequence ID" value="XM_030187154.1"/>
</dbReference>
<feature type="domain" description="Peptidase M13 C-terminal" evidence="8">
    <location>
        <begin position="532"/>
        <end position="725"/>
    </location>
</feature>
<dbReference type="GO" id="GO:0046872">
    <property type="term" value="F:metal ion binding"/>
    <property type="evidence" value="ECO:0007669"/>
    <property type="project" value="UniProtKB-KW"/>
</dbReference>
<dbReference type="InParanoid" id="A0A6P7WYL1"/>
<dbReference type="GO" id="GO:0005886">
    <property type="term" value="C:plasma membrane"/>
    <property type="evidence" value="ECO:0007669"/>
    <property type="project" value="TreeGrafter"/>
</dbReference>
<accession>A0A6P7WYL1</accession>
<keyword evidence="7" id="KW-1133">Transmembrane helix</keyword>
<dbReference type="AlphaFoldDB" id="A0A6P7WYL1"/>
<dbReference type="PANTHER" id="PTHR11733">
    <property type="entry name" value="ZINC METALLOPROTEASE FAMILY M13 NEPRILYSIN-RELATED"/>
    <property type="match status" value="1"/>
</dbReference>
<evidence type="ECO:0000256" key="2">
    <source>
        <dbReference type="ARBA" id="ARBA00022670"/>
    </source>
</evidence>
<keyword evidence="7" id="KW-0812">Transmembrane</keyword>
<keyword evidence="2" id="KW-0645">Protease</keyword>
<dbReference type="InterPro" id="IPR000718">
    <property type="entry name" value="Peptidase_M13"/>
</dbReference>
<comment type="cofactor">
    <cofactor evidence="1">
        <name>Zn(2+)</name>
        <dbReference type="ChEBI" id="CHEBI:29105"/>
    </cofactor>
</comment>
<dbReference type="PANTHER" id="PTHR11733:SF128">
    <property type="entry name" value="KELL BLOOD GROUP GLYCOPROTEIN"/>
    <property type="match status" value="1"/>
</dbReference>
<dbReference type="Pfam" id="PF05649">
    <property type="entry name" value="Peptidase_M13_N"/>
    <property type="match status" value="1"/>
</dbReference>
<dbReference type="Gene3D" id="3.40.390.10">
    <property type="entry name" value="Collagenase (Catalytic Domain)"/>
    <property type="match status" value="1"/>
</dbReference>
<dbReference type="GO" id="GO:0016485">
    <property type="term" value="P:protein processing"/>
    <property type="evidence" value="ECO:0007669"/>
    <property type="project" value="TreeGrafter"/>
</dbReference>
<dbReference type="OrthoDB" id="6475849at2759"/>
<organism evidence="10 11">
    <name type="scientific">Microcaecilia unicolor</name>
    <dbReference type="NCBI Taxonomy" id="1415580"/>
    <lineage>
        <taxon>Eukaryota</taxon>
        <taxon>Metazoa</taxon>
        <taxon>Chordata</taxon>
        <taxon>Craniata</taxon>
        <taxon>Vertebrata</taxon>
        <taxon>Euteleostomi</taxon>
        <taxon>Amphibia</taxon>
        <taxon>Gymnophiona</taxon>
        <taxon>Siphonopidae</taxon>
        <taxon>Microcaecilia</taxon>
    </lineage>
</organism>
<protein>
    <submittedName>
        <fullName evidence="11">Endothelin-converting enzyme 1-like isoform X1</fullName>
    </submittedName>
</protein>
<name>A0A6P7WYL1_9AMPH</name>
<keyword evidence="6" id="KW-0482">Metalloprotease</keyword>
<dbReference type="PROSITE" id="PS51885">
    <property type="entry name" value="NEPRILYSIN"/>
    <property type="match status" value="1"/>
</dbReference>
<evidence type="ECO:0000256" key="4">
    <source>
        <dbReference type="ARBA" id="ARBA00022801"/>
    </source>
</evidence>
<proteinExistence type="predicted"/>
<evidence type="ECO:0000256" key="3">
    <source>
        <dbReference type="ARBA" id="ARBA00022723"/>
    </source>
</evidence>
<dbReference type="GeneID" id="115457641"/>
<sequence length="726" mass="83274">MKTSSQQQQVGFEDQKLAEKWWRRLRRFLPLGLLLAAILVGFLVLLTYVVQSCSRGLGNCESHECEVLAERFLSSRSPDIHPCQDFFGYVCGNWSAKNSVSEGKGPANTFTSLWEENQHIVRELLERSQQQNSGSVEEKACKFYRSCMNTEKIQELGAEPMIELINKLGGWSLTGPWNQTDFSKTLHVLMGDYKTFPFFKAYMDFSPWNTNTRIIQIDHPDFDMPSKSQYTDKADYAKGLRVYLSYLNTLGELLGGRENLTSLQIPLVFSFMSQLLNEVTPMAERQEKRMLFQQTTIQELQELAPSIDWLSSLRAVFHPLALNASESILVHDMKYLKGISRLLEQNQKTSFLQIYMILCLVQNLSPALDDRFQRARRELNEGLKENSAQTMVLTPHWKKCVTDTSSFYEPVVGAMFIRETFQPKTKKLAEEMFSEVQAVLRSRLGSLEWMDKQKGKEAMDKLESIKVQIGYPPRILNTEEMNREYAEFQPHEETFFANVLEFLRSSQKRIHLDSVDSHGEDDWEVPPFSVYSYYSLKHNTVTFPAGMFRSPFFHKDFPSAVNFGTVGVFMAHELLHAFYEYVNLSLGSKQREPLDRGTRCLVEQYEKYTFHGLAVNGSTTLLENIADNGGLEVAHQAYESWVQKQAHKKILPKIKLDSHQLFFASFAQAFCGTETSEGLRETLLRDHHSPSRVRVLGAIANSKDFGGLFQCAKGSPMNPESKCRIW</sequence>
<keyword evidence="3" id="KW-0479">Metal-binding</keyword>
<feature type="transmembrane region" description="Helical" evidence="7">
    <location>
        <begin position="28"/>
        <end position="50"/>
    </location>
</feature>
<reference evidence="11" key="1">
    <citation type="submission" date="2025-08" db="UniProtKB">
        <authorList>
            <consortium name="RefSeq"/>
        </authorList>
    </citation>
    <scope>IDENTIFICATION</scope>
</reference>
<dbReference type="SUPFAM" id="SSF55486">
    <property type="entry name" value="Metalloproteases ('zincins'), catalytic domain"/>
    <property type="match status" value="1"/>
</dbReference>
<evidence type="ECO:0000256" key="1">
    <source>
        <dbReference type="ARBA" id="ARBA00001947"/>
    </source>
</evidence>
<evidence type="ECO:0000259" key="8">
    <source>
        <dbReference type="Pfam" id="PF01431"/>
    </source>
</evidence>
<evidence type="ECO:0000313" key="11">
    <source>
        <dbReference type="RefSeq" id="XP_030043014.1"/>
    </source>
</evidence>
<dbReference type="Pfam" id="PF01431">
    <property type="entry name" value="Peptidase_M13"/>
    <property type="match status" value="1"/>
</dbReference>
<evidence type="ECO:0000256" key="5">
    <source>
        <dbReference type="ARBA" id="ARBA00022833"/>
    </source>
</evidence>
<dbReference type="InterPro" id="IPR018497">
    <property type="entry name" value="Peptidase_M13_C"/>
</dbReference>
<dbReference type="InterPro" id="IPR008753">
    <property type="entry name" value="Peptidase_M13_N"/>
</dbReference>